<feature type="binding site" evidence="9">
    <location>
        <position position="149"/>
    </location>
    <ligand>
        <name>Zn(2+)</name>
        <dbReference type="ChEBI" id="CHEBI:29105"/>
        <note>catalytic</note>
    </ligand>
</feature>
<comment type="caution">
    <text evidence="12">The sequence shown here is derived from an EMBL/GenBank/DDBJ whole genome shotgun (WGS) entry which is preliminary data.</text>
</comment>
<dbReference type="GO" id="GO:0008237">
    <property type="term" value="F:metallopeptidase activity"/>
    <property type="evidence" value="ECO:0007669"/>
    <property type="project" value="UniProtKB-KW"/>
</dbReference>
<evidence type="ECO:0000256" key="5">
    <source>
        <dbReference type="ARBA" id="ARBA00022833"/>
    </source>
</evidence>
<keyword evidence="2 9" id="KW-0645">Protease</keyword>
<evidence type="ECO:0000256" key="3">
    <source>
        <dbReference type="ARBA" id="ARBA00022723"/>
    </source>
</evidence>
<evidence type="ECO:0000313" key="12">
    <source>
        <dbReference type="EMBL" id="PWK82736.1"/>
    </source>
</evidence>
<keyword evidence="3 9" id="KW-0479">Metal-binding</keyword>
<feature type="binding site" evidence="9">
    <location>
        <position position="156"/>
    </location>
    <ligand>
        <name>Zn(2+)</name>
        <dbReference type="ChEBI" id="CHEBI:29105"/>
        <note>catalytic</note>
    </ligand>
</feature>
<feature type="active site" description="Proton donor/acceptor" evidence="9">
    <location>
        <position position="218"/>
    </location>
</feature>
<proteinExistence type="inferred from homology"/>
<dbReference type="GO" id="GO:0160237">
    <property type="term" value="F:D-Ala-D-Ala dipeptidase activity"/>
    <property type="evidence" value="ECO:0007669"/>
    <property type="project" value="UniProtKB-EC"/>
</dbReference>
<dbReference type="Gene3D" id="3.30.1380.10">
    <property type="match status" value="1"/>
</dbReference>
<keyword evidence="11" id="KW-0732">Signal</keyword>
<dbReference type="AlphaFoldDB" id="A0A316HRX7"/>
<gene>
    <name evidence="9" type="primary">ddpX</name>
    <name evidence="12" type="ORF">C7456_11533</name>
</gene>
<dbReference type="Pfam" id="PF01427">
    <property type="entry name" value="Peptidase_M15"/>
    <property type="match status" value="1"/>
</dbReference>
<protein>
    <recommendedName>
        <fullName evidence="9 10">D-alanyl-D-alanine dipeptidase</fullName>
        <shortName evidence="9 10">D-Ala-D-Ala dipeptidase</shortName>
        <ecNumber evidence="9 10">3.4.13.22</ecNumber>
    </recommendedName>
</protein>
<evidence type="ECO:0000256" key="4">
    <source>
        <dbReference type="ARBA" id="ARBA00022801"/>
    </source>
</evidence>
<dbReference type="GO" id="GO:0071555">
    <property type="term" value="P:cell wall organization"/>
    <property type="evidence" value="ECO:0007669"/>
    <property type="project" value="UniProtKB-KW"/>
</dbReference>
<dbReference type="PANTHER" id="PTHR43126:SF1">
    <property type="entry name" value="D-ALANYL-D-ALANINE DIPEPTIDASE"/>
    <property type="match status" value="1"/>
</dbReference>
<keyword evidence="8 10" id="KW-0961">Cell wall biogenesis/degradation</keyword>
<evidence type="ECO:0000256" key="7">
    <source>
        <dbReference type="ARBA" id="ARBA00023049"/>
    </source>
</evidence>
<evidence type="ECO:0000256" key="11">
    <source>
        <dbReference type="SAM" id="SignalP"/>
    </source>
</evidence>
<dbReference type="InterPro" id="IPR000755">
    <property type="entry name" value="A_A_dipeptidase"/>
</dbReference>
<feature type="binding site" evidence="9">
    <location>
        <position position="221"/>
    </location>
    <ligand>
        <name>Zn(2+)</name>
        <dbReference type="ChEBI" id="CHEBI:29105"/>
        <note>catalytic</note>
    </ligand>
</feature>
<feature type="chain" id="PRO_5016459263" description="D-alanyl-D-alanine dipeptidase" evidence="11">
    <location>
        <begin position="23"/>
        <end position="239"/>
    </location>
</feature>
<keyword evidence="13" id="KW-1185">Reference proteome</keyword>
<evidence type="ECO:0000256" key="2">
    <source>
        <dbReference type="ARBA" id="ARBA00022670"/>
    </source>
</evidence>
<feature type="signal peptide" evidence="11">
    <location>
        <begin position="1"/>
        <end position="22"/>
    </location>
</feature>
<keyword evidence="6 9" id="KW-0224">Dipeptidase</keyword>
<evidence type="ECO:0000256" key="8">
    <source>
        <dbReference type="ARBA" id="ARBA00023316"/>
    </source>
</evidence>
<dbReference type="GO" id="GO:0008270">
    <property type="term" value="F:zinc ion binding"/>
    <property type="evidence" value="ECO:0007669"/>
    <property type="project" value="UniProtKB-UniRule"/>
</dbReference>
<evidence type="ECO:0000313" key="13">
    <source>
        <dbReference type="Proteomes" id="UP000245812"/>
    </source>
</evidence>
<dbReference type="EMBL" id="QGHC01000015">
    <property type="protein sequence ID" value="PWK82736.1"/>
    <property type="molecule type" value="Genomic_DNA"/>
</dbReference>
<evidence type="ECO:0000256" key="9">
    <source>
        <dbReference type="HAMAP-Rule" id="MF_01924"/>
    </source>
</evidence>
<evidence type="ECO:0000256" key="1">
    <source>
        <dbReference type="ARBA" id="ARBA00001362"/>
    </source>
</evidence>
<dbReference type="SUPFAM" id="SSF55166">
    <property type="entry name" value="Hedgehog/DD-peptidase"/>
    <property type="match status" value="1"/>
</dbReference>
<dbReference type="RefSeq" id="WP_245889896.1">
    <property type="nucleotide sequence ID" value="NZ_MSZV01000065.1"/>
</dbReference>
<accession>A0A316HRX7</accession>
<dbReference type="InterPro" id="IPR009045">
    <property type="entry name" value="Zn_M74/Hedgehog-like"/>
</dbReference>
<sequence length="239" mass="26632">MKFAAALAALLLATLPLPAAHAAETPRLSPARTAAEANLVDVRSRVPDIREDIKYAGSDNFVGRPVDGYHAPKCLLHPPAADALARVERALRAQGYRLEIWDCYRPARAVADFVRWAHDLADTRTKAAHYPHLDKSKLLGDYIAPVSGHSRGSTLDLDLLRCDARGEHCAPLDMGTGFDYFDPRANTDTPGLSAEQRANRARLREAMERAGFKNYPMEWWHYTYQPEPTPDTLYDVPVQ</sequence>
<dbReference type="PIRSF" id="PIRSF026671">
    <property type="entry name" value="AA_dipeptidase"/>
    <property type="match status" value="1"/>
</dbReference>
<comment type="cofactor">
    <cofactor evidence="9">
        <name>Zn(2+)</name>
        <dbReference type="ChEBI" id="CHEBI:29105"/>
    </cofactor>
    <text evidence="9">Binds 1 zinc ion per subunit.</text>
</comment>
<name>A0A316HRX7_9GAMM</name>
<organism evidence="12 13">
    <name type="scientific">Fulvimonas soli</name>
    <dbReference type="NCBI Taxonomy" id="155197"/>
    <lineage>
        <taxon>Bacteria</taxon>
        <taxon>Pseudomonadati</taxon>
        <taxon>Pseudomonadota</taxon>
        <taxon>Gammaproteobacteria</taxon>
        <taxon>Lysobacterales</taxon>
        <taxon>Rhodanobacteraceae</taxon>
        <taxon>Fulvimonas</taxon>
    </lineage>
</organism>
<comment type="similarity">
    <text evidence="9 10">Belongs to the peptidase M15D family.</text>
</comment>
<keyword evidence="5 9" id="KW-0862">Zinc</keyword>
<dbReference type="Proteomes" id="UP000245812">
    <property type="component" value="Unassembled WGS sequence"/>
</dbReference>
<dbReference type="PANTHER" id="PTHR43126">
    <property type="entry name" value="D-ALANYL-D-ALANINE DIPEPTIDASE"/>
    <property type="match status" value="1"/>
</dbReference>
<dbReference type="CDD" id="cd14817">
    <property type="entry name" value="D-Ala-D-Ala_dipeptidase_VanX"/>
    <property type="match status" value="1"/>
</dbReference>
<evidence type="ECO:0000256" key="10">
    <source>
        <dbReference type="PIRNR" id="PIRNR026671"/>
    </source>
</evidence>
<feature type="site" description="Transition state stabilizer" evidence="9">
    <location>
        <position position="105"/>
    </location>
</feature>
<keyword evidence="4 9" id="KW-0378">Hydrolase</keyword>
<comment type="function">
    <text evidence="9 10">Catalyzes hydrolysis of the D-alanyl-D-alanine dipeptide.</text>
</comment>
<evidence type="ECO:0000256" key="6">
    <source>
        <dbReference type="ARBA" id="ARBA00022997"/>
    </source>
</evidence>
<reference evidence="12 13" key="1">
    <citation type="submission" date="2018-05" db="EMBL/GenBank/DDBJ databases">
        <title>Genomic Encyclopedia of Type Strains, Phase IV (KMG-IV): sequencing the most valuable type-strain genomes for metagenomic binning, comparative biology and taxonomic classification.</title>
        <authorList>
            <person name="Goeker M."/>
        </authorList>
    </citation>
    <scope>NUCLEOTIDE SEQUENCE [LARGE SCALE GENOMIC DNA]</scope>
    <source>
        <strain evidence="12 13">DSM 14263</strain>
    </source>
</reference>
<keyword evidence="7 9" id="KW-0482">Metalloprotease</keyword>
<dbReference type="GO" id="GO:0006508">
    <property type="term" value="P:proteolysis"/>
    <property type="evidence" value="ECO:0007669"/>
    <property type="project" value="UniProtKB-KW"/>
</dbReference>
<dbReference type="EC" id="3.4.13.22" evidence="9 10"/>
<dbReference type="HAMAP" id="MF_01924">
    <property type="entry name" value="A_A_dipeptidase"/>
    <property type="match status" value="1"/>
</dbReference>
<comment type="catalytic activity">
    <reaction evidence="1 9 10">
        <text>D-alanyl-D-alanine + H2O = 2 D-alanine</text>
        <dbReference type="Rhea" id="RHEA:20661"/>
        <dbReference type="ChEBI" id="CHEBI:15377"/>
        <dbReference type="ChEBI" id="CHEBI:57416"/>
        <dbReference type="ChEBI" id="CHEBI:57822"/>
        <dbReference type="EC" id="3.4.13.22"/>
    </reaction>
</comment>